<accession>A0AAF0ZND0</accession>
<feature type="compositionally biased region" description="Low complexity" evidence="1">
    <location>
        <begin position="31"/>
        <end position="40"/>
    </location>
</feature>
<feature type="compositionally biased region" description="Basic and acidic residues" evidence="1">
    <location>
        <begin position="42"/>
        <end position="52"/>
    </location>
</feature>
<evidence type="ECO:0000313" key="3">
    <source>
        <dbReference type="EMBL" id="WMV45571.1"/>
    </source>
</evidence>
<evidence type="ECO:0000256" key="1">
    <source>
        <dbReference type="SAM" id="MobiDB-lite"/>
    </source>
</evidence>
<reference evidence="3" key="1">
    <citation type="submission" date="2023-08" db="EMBL/GenBank/DDBJ databases">
        <title>A de novo genome assembly of Solanum verrucosum Schlechtendal, a Mexican diploid species geographically isolated from the other diploid A-genome species in potato relatives.</title>
        <authorList>
            <person name="Hosaka K."/>
        </authorList>
    </citation>
    <scope>NUCLEOTIDE SEQUENCE</scope>
    <source>
        <tissue evidence="3">Young leaves</tissue>
    </source>
</reference>
<organism evidence="3 4">
    <name type="scientific">Solanum verrucosum</name>
    <dbReference type="NCBI Taxonomy" id="315347"/>
    <lineage>
        <taxon>Eukaryota</taxon>
        <taxon>Viridiplantae</taxon>
        <taxon>Streptophyta</taxon>
        <taxon>Embryophyta</taxon>
        <taxon>Tracheophyta</taxon>
        <taxon>Spermatophyta</taxon>
        <taxon>Magnoliopsida</taxon>
        <taxon>eudicotyledons</taxon>
        <taxon>Gunneridae</taxon>
        <taxon>Pentapetalae</taxon>
        <taxon>asterids</taxon>
        <taxon>lamiids</taxon>
        <taxon>Solanales</taxon>
        <taxon>Solanaceae</taxon>
        <taxon>Solanoideae</taxon>
        <taxon>Solaneae</taxon>
        <taxon>Solanum</taxon>
    </lineage>
</organism>
<keyword evidence="4" id="KW-1185">Reference proteome</keyword>
<dbReference type="EMBL" id="CP133620">
    <property type="protein sequence ID" value="WMV45571.1"/>
    <property type="molecule type" value="Genomic_DNA"/>
</dbReference>
<dbReference type="AlphaFoldDB" id="A0AAF0ZND0"/>
<sequence length="52" mass="5720">MTRGVNHGSWELSCTCLGLGRLFKEGRHTPSRTTGTTTRRGAPHDRLYGHGP</sequence>
<evidence type="ECO:0000313" key="4">
    <source>
        <dbReference type="Proteomes" id="UP001234989"/>
    </source>
</evidence>
<feature type="region of interest" description="Disordered" evidence="1">
    <location>
        <begin position="25"/>
        <end position="52"/>
    </location>
</feature>
<proteinExistence type="predicted"/>
<dbReference type="EMBL" id="CP133620">
    <property type="protein sequence ID" value="WMV45568.1"/>
    <property type="molecule type" value="Genomic_DNA"/>
</dbReference>
<name>A0AAF0ZND0_SOLVR</name>
<dbReference type="Proteomes" id="UP001234989">
    <property type="component" value="Chromosome 9"/>
</dbReference>
<protein>
    <submittedName>
        <fullName evidence="3">Uncharacterized protein</fullName>
    </submittedName>
</protein>
<evidence type="ECO:0000313" key="2">
    <source>
        <dbReference type="EMBL" id="WMV45568.1"/>
    </source>
</evidence>
<gene>
    <name evidence="2" type="ORF">MTR67_038953</name>
    <name evidence="3" type="ORF">MTR67_038956</name>
</gene>